<proteinExistence type="inferred from homology"/>
<evidence type="ECO:0000256" key="7">
    <source>
        <dbReference type="ARBA" id="ARBA00022741"/>
    </source>
</evidence>
<dbReference type="AlphaFoldDB" id="A0A3R7WFX1"/>
<dbReference type="PROSITE" id="PS50088">
    <property type="entry name" value="ANK_REPEAT"/>
    <property type="match status" value="3"/>
</dbReference>
<keyword evidence="8" id="KW-0378">Hydrolase</keyword>
<evidence type="ECO:0000256" key="6">
    <source>
        <dbReference type="ARBA" id="ARBA00022723"/>
    </source>
</evidence>
<evidence type="ECO:0000256" key="4">
    <source>
        <dbReference type="ARBA" id="ARBA00012894"/>
    </source>
</evidence>
<keyword evidence="10" id="KW-0460">Magnesium</keyword>
<comment type="caution">
    <text evidence="14">The sequence shown here is derived from an EMBL/GenBank/DDBJ whole genome shotgun (WGS) entry which is preliminary data.</text>
</comment>
<evidence type="ECO:0000256" key="1">
    <source>
        <dbReference type="ARBA" id="ARBA00001946"/>
    </source>
</evidence>
<dbReference type="Pfam" id="PF12796">
    <property type="entry name" value="Ank_2"/>
    <property type="match status" value="2"/>
</dbReference>
<evidence type="ECO:0000256" key="11">
    <source>
        <dbReference type="ARBA" id="ARBA00023080"/>
    </source>
</evidence>
<dbReference type="InterPro" id="IPR002110">
    <property type="entry name" value="Ankyrin_rpt"/>
</dbReference>
<evidence type="ECO:0000256" key="13">
    <source>
        <dbReference type="PROSITE-ProRule" id="PRU00023"/>
    </source>
</evidence>
<accession>A0A3R7WFX1</accession>
<keyword evidence="7" id="KW-0547">Nucleotide-binding</keyword>
<sequence length="466" mass="51757">MLKEEDPLIELIREWIMAPIDESAGLQLSTLEVFTLVEDMINEHVKLPHGSRLKKYIPKVKRMFMPLNLMDAVHAYDAVTHFSRRKRVPPTFKDVRHILNLATVHERDFLTRSCTMMMMMGDDCESSDMVTVIVELLKKGKVVSLVTAAGYPGEPQRYEARLRGVMGGECNYLHVTSRDADTGAVSLRVVDPVEWKDGRGQRWDQAEVDQLLDQAQMVALLDMPAKILRKERAVGIYNPTNKRFVYENLEEIALTVQQVLVTNIPHCAFNGGNDVWVDIGNKALGISALQHYVVRLLPGDTSAEKKLFAAIAKGKEAKLRKYIAKCDPNVMNEAGNTALDLALEHRRHDVVSVLQAKEDAHLNGQTPLYQAAQHGKVEVVRVLLDHNAAVGAVSNNGWTALHDACANGHLDVVQVLVPFVDINVRTKDGGATALYVAAGTGQLAILKYLLDRQANPLLASKVHSFI</sequence>
<feature type="repeat" description="ANK" evidence="13">
    <location>
        <begin position="363"/>
        <end position="395"/>
    </location>
</feature>
<feature type="repeat" description="ANK" evidence="13">
    <location>
        <begin position="429"/>
        <end position="461"/>
    </location>
</feature>
<keyword evidence="15" id="KW-1185">Reference proteome</keyword>
<gene>
    <name evidence="14" type="ORF">B5M09_006169</name>
</gene>
<dbReference type="InterPro" id="IPR036770">
    <property type="entry name" value="Ankyrin_rpt-contain_sf"/>
</dbReference>
<dbReference type="PANTHER" id="PTHR28213">
    <property type="entry name" value="IMP-SPECIFIC 5'-NUCLEOTIDASE 1"/>
    <property type="match status" value="1"/>
</dbReference>
<name>A0A3R7WFX1_APHAT</name>
<evidence type="ECO:0000313" key="14">
    <source>
        <dbReference type="EMBL" id="RQM24427.1"/>
    </source>
</evidence>
<comment type="catalytic activity">
    <reaction evidence="12">
        <text>IMP + H2O = inosine + phosphate</text>
        <dbReference type="Rhea" id="RHEA:27718"/>
        <dbReference type="ChEBI" id="CHEBI:15377"/>
        <dbReference type="ChEBI" id="CHEBI:17596"/>
        <dbReference type="ChEBI" id="CHEBI:43474"/>
        <dbReference type="ChEBI" id="CHEBI:58053"/>
        <dbReference type="EC" id="3.1.3.99"/>
    </reaction>
</comment>
<evidence type="ECO:0000256" key="3">
    <source>
        <dbReference type="ARBA" id="ARBA00011881"/>
    </source>
</evidence>
<dbReference type="Gene3D" id="1.25.40.20">
    <property type="entry name" value="Ankyrin repeat-containing domain"/>
    <property type="match status" value="3"/>
</dbReference>
<dbReference type="Pfam" id="PF06437">
    <property type="entry name" value="ISN1"/>
    <property type="match status" value="1"/>
</dbReference>
<dbReference type="PANTHER" id="PTHR28213:SF1">
    <property type="entry name" value="IMP-SPECIFIC 5'-NUCLEOTIDASE 1"/>
    <property type="match status" value="1"/>
</dbReference>
<keyword evidence="11" id="KW-0546">Nucleotide metabolism</keyword>
<evidence type="ECO:0000256" key="12">
    <source>
        <dbReference type="ARBA" id="ARBA00047413"/>
    </source>
</evidence>
<dbReference type="EC" id="3.1.3.99" evidence="4"/>
<dbReference type="Proteomes" id="UP000284702">
    <property type="component" value="Unassembled WGS sequence"/>
</dbReference>
<dbReference type="InterPro" id="IPR009453">
    <property type="entry name" value="ISN1"/>
</dbReference>
<comment type="similarity">
    <text evidence="2">Belongs to the ISN1 family.</text>
</comment>
<dbReference type="GO" id="GO:0005524">
    <property type="term" value="F:ATP binding"/>
    <property type="evidence" value="ECO:0007669"/>
    <property type="project" value="UniProtKB-KW"/>
</dbReference>
<dbReference type="GO" id="GO:0000287">
    <property type="term" value="F:magnesium ion binding"/>
    <property type="evidence" value="ECO:0007669"/>
    <property type="project" value="InterPro"/>
</dbReference>
<keyword evidence="6" id="KW-0479">Metal-binding</keyword>
<evidence type="ECO:0000256" key="8">
    <source>
        <dbReference type="ARBA" id="ARBA00022801"/>
    </source>
</evidence>
<comment type="cofactor">
    <cofactor evidence="1">
        <name>Mg(2+)</name>
        <dbReference type="ChEBI" id="CHEBI:18420"/>
    </cofactor>
</comment>
<dbReference type="GO" id="GO:0071592">
    <property type="term" value="P:nicotinic acid riboside biosynthetic process"/>
    <property type="evidence" value="ECO:0007669"/>
    <property type="project" value="TreeGrafter"/>
</dbReference>
<evidence type="ECO:0000256" key="10">
    <source>
        <dbReference type="ARBA" id="ARBA00022842"/>
    </source>
</evidence>
<evidence type="ECO:0000256" key="5">
    <source>
        <dbReference type="ARBA" id="ARBA00015544"/>
    </source>
</evidence>
<protein>
    <recommendedName>
        <fullName evidence="5">IMP-specific 5'-nucleotidase 1</fullName>
        <ecNumber evidence="4">3.1.3.99</ecNumber>
    </recommendedName>
</protein>
<dbReference type="GO" id="GO:0071590">
    <property type="term" value="P:nicotinamide riboside biosynthetic process"/>
    <property type="evidence" value="ECO:0007669"/>
    <property type="project" value="TreeGrafter"/>
</dbReference>
<keyword evidence="13" id="KW-0040">ANK repeat</keyword>
<dbReference type="GO" id="GO:0006190">
    <property type="term" value="P:inosine salvage"/>
    <property type="evidence" value="ECO:0007669"/>
    <property type="project" value="InterPro"/>
</dbReference>
<dbReference type="VEuPathDB" id="FungiDB:H257_16728"/>
<evidence type="ECO:0000313" key="15">
    <source>
        <dbReference type="Proteomes" id="UP000284702"/>
    </source>
</evidence>
<organism evidence="14 15">
    <name type="scientific">Aphanomyces astaci</name>
    <name type="common">Crayfish plague agent</name>
    <dbReference type="NCBI Taxonomy" id="112090"/>
    <lineage>
        <taxon>Eukaryota</taxon>
        <taxon>Sar</taxon>
        <taxon>Stramenopiles</taxon>
        <taxon>Oomycota</taxon>
        <taxon>Saprolegniomycetes</taxon>
        <taxon>Saprolegniales</taxon>
        <taxon>Verrucalvaceae</taxon>
        <taxon>Aphanomyces</taxon>
    </lineage>
</organism>
<evidence type="ECO:0000256" key="9">
    <source>
        <dbReference type="ARBA" id="ARBA00022840"/>
    </source>
</evidence>
<evidence type="ECO:0000256" key="2">
    <source>
        <dbReference type="ARBA" id="ARBA00005307"/>
    </source>
</evidence>
<comment type="subunit">
    <text evidence="3">Homotetramer.</text>
</comment>
<dbReference type="GO" id="GO:0009117">
    <property type="term" value="P:nucleotide metabolic process"/>
    <property type="evidence" value="ECO:0007669"/>
    <property type="project" value="UniProtKB-KW"/>
</dbReference>
<reference evidence="14" key="1">
    <citation type="submission" date="2018-07" db="EMBL/GenBank/DDBJ databases">
        <title>Annotation of Aphanomyces astaci genome assembly.</title>
        <authorList>
            <person name="Studholme D.J."/>
        </authorList>
    </citation>
    <scope>NUCLEOTIDE SEQUENCE [LARGE SCALE GENOMIC DNA]</scope>
    <source>
        <strain evidence="14">Pc</strain>
    </source>
</reference>
<feature type="repeat" description="ANK" evidence="13">
    <location>
        <begin position="396"/>
        <end position="417"/>
    </location>
</feature>
<dbReference type="SUPFAM" id="SSF48403">
    <property type="entry name" value="Ankyrin repeat"/>
    <property type="match status" value="1"/>
</dbReference>
<dbReference type="VEuPathDB" id="FungiDB:H257_16729"/>
<dbReference type="GO" id="GO:0008253">
    <property type="term" value="F:5'-nucleotidase activity"/>
    <property type="evidence" value="ECO:0007669"/>
    <property type="project" value="InterPro"/>
</dbReference>
<dbReference type="SMART" id="SM00248">
    <property type="entry name" value="ANK"/>
    <property type="match status" value="4"/>
</dbReference>
<dbReference type="PROSITE" id="PS50297">
    <property type="entry name" value="ANK_REP_REGION"/>
    <property type="match status" value="3"/>
</dbReference>
<keyword evidence="9" id="KW-0067">ATP-binding</keyword>
<dbReference type="EMBL" id="MZMZ02002725">
    <property type="protein sequence ID" value="RQM24427.1"/>
    <property type="molecule type" value="Genomic_DNA"/>
</dbReference>